<name>A0A927FBR4_9BACT</name>
<dbReference type="PANTHER" id="PTHR38465">
    <property type="entry name" value="HTH-TYPE TRANSCRIPTIONAL REGULATOR MJ1563-RELATED"/>
    <property type="match status" value="1"/>
</dbReference>
<evidence type="ECO:0000256" key="1">
    <source>
        <dbReference type="ARBA" id="ARBA00023015"/>
    </source>
</evidence>
<evidence type="ECO:0000313" key="6">
    <source>
        <dbReference type="Proteomes" id="UP000622317"/>
    </source>
</evidence>
<dbReference type="PANTHER" id="PTHR38465:SF1">
    <property type="entry name" value="HTH-TYPE TRANSCRIPTIONAL REGULATOR MJ1563-RELATED"/>
    <property type="match status" value="1"/>
</dbReference>
<dbReference type="Gene3D" id="1.10.10.10">
    <property type="entry name" value="Winged helix-like DNA-binding domain superfamily/Winged helix DNA-binding domain"/>
    <property type="match status" value="1"/>
</dbReference>
<dbReference type="EMBL" id="JACYFG010000042">
    <property type="protein sequence ID" value="MBD5781465.1"/>
    <property type="molecule type" value="Genomic_DNA"/>
</dbReference>
<dbReference type="InterPro" id="IPR036388">
    <property type="entry name" value="WH-like_DNA-bd_sf"/>
</dbReference>
<evidence type="ECO:0000256" key="3">
    <source>
        <dbReference type="ARBA" id="ARBA00023163"/>
    </source>
</evidence>
<keyword evidence="2 4" id="KW-0238">DNA-binding</keyword>
<dbReference type="AlphaFoldDB" id="A0A927FBR4"/>
<comment type="caution">
    <text evidence="5">The sequence shown here is derived from an EMBL/GenBank/DDBJ whole genome shotgun (WGS) entry which is preliminary data.</text>
</comment>
<organism evidence="5 6">
    <name type="scientific">Pelagicoccus enzymogenes</name>
    <dbReference type="NCBI Taxonomy" id="2773457"/>
    <lineage>
        <taxon>Bacteria</taxon>
        <taxon>Pseudomonadati</taxon>
        <taxon>Verrucomicrobiota</taxon>
        <taxon>Opitutia</taxon>
        <taxon>Puniceicoccales</taxon>
        <taxon>Pelagicoccaceae</taxon>
        <taxon>Pelagicoccus</taxon>
    </lineage>
</organism>
<proteinExistence type="inferred from homology"/>
<dbReference type="InterPro" id="IPR036390">
    <property type="entry name" value="WH_DNA-bd_sf"/>
</dbReference>
<sequence>MANESEARANETRDAIIAYFVNAAQAFGIPKSIGEIYGLFFATDAPLALDDVIEQLQISKGSASQGIRFLRSINALNLAYIPGDRRDHFKAETSLRRIADGLIKERIKPQLASGTEQLKAIEKQSSKIELNEYQEQLATIRTWSKKADLVLPFVSKFLGDKEKPIIL</sequence>
<dbReference type="InterPro" id="IPR026282">
    <property type="entry name" value="MJ1563"/>
</dbReference>
<gene>
    <name evidence="5" type="ORF">IEN85_18335</name>
</gene>
<dbReference type="SUPFAM" id="SSF46785">
    <property type="entry name" value="Winged helix' DNA-binding domain"/>
    <property type="match status" value="1"/>
</dbReference>
<evidence type="ECO:0000256" key="4">
    <source>
        <dbReference type="PIRNR" id="PIRNR006707"/>
    </source>
</evidence>
<dbReference type="PIRSF" id="PIRSF006707">
    <property type="entry name" value="MJ1563"/>
    <property type="match status" value="1"/>
</dbReference>
<keyword evidence="1 4" id="KW-0805">Transcription regulation</keyword>
<dbReference type="Proteomes" id="UP000622317">
    <property type="component" value="Unassembled WGS sequence"/>
</dbReference>
<accession>A0A927FBR4</accession>
<protein>
    <recommendedName>
        <fullName evidence="4">HTH-type transcriptional regulator</fullName>
    </recommendedName>
</protein>
<evidence type="ECO:0000313" key="5">
    <source>
        <dbReference type="EMBL" id="MBD5781465.1"/>
    </source>
</evidence>
<keyword evidence="6" id="KW-1185">Reference proteome</keyword>
<dbReference type="RefSeq" id="WP_191618565.1">
    <property type="nucleotide sequence ID" value="NZ_JACYFG010000042.1"/>
</dbReference>
<dbReference type="InterPro" id="IPR052362">
    <property type="entry name" value="HTH-GbsR_regulator"/>
</dbReference>
<comment type="similarity">
    <text evidence="4">Belongs to the GbsR family.</text>
</comment>
<reference evidence="5" key="1">
    <citation type="submission" date="2020-09" db="EMBL/GenBank/DDBJ databases">
        <title>Pelagicoccus enzymogenes sp. nov. with an EPS production, isolated from marine sediment.</title>
        <authorList>
            <person name="Feng X."/>
        </authorList>
    </citation>
    <scope>NUCLEOTIDE SEQUENCE</scope>
    <source>
        <strain evidence="5">NFK12</strain>
    </source>
</reference>
<keyword evidence="3 4" id="KW-0804">Transcription</keyword>
<dbReference type="GO" id="GO:0003677">
    <property type="term" value="F:DNA binding"/>
    <property type="evidence" value="ECO:0007669"/>
    <property type="project" value="UniProtKB-UniRule"/>
</dbReference>
<evidence type="ECO:0000256" key="2">
    <source>
        <dbReference type="ARBA" id="ARBA00023125"/>
    </source>
</evidence>